<feature type="signal peptide" evidence="2">
    <location>
        <begin position="1"/>
        <end position="19"/>
    </location>
</feature>
<name>A0AA39QVS0_9LECA</name>
<dbReference type="EMBL" id="JAFEKC020000020">
    <property type="protein sequence ID" value="KAK0508613.1"/>
    <property type="molecule type" value="Genomic_DNA"/>
</dbReference>
<comment type="caution">
    <text evidence="3">The sequence shown here is derived from an EMBL/GenBank/DDBJ whole genome shotgun (WGS) entry which is preliminary data.</text>
</comment>
<evidence type="ECO:0000256" key="1">
    <source>
        <dbReference type="SAM" id="MobiDB-lite"/>
    </source>
</evidence>
<organism evidence="3 4">
    <name type="scientific">Cladonia borealis</name>
    <dbReference type="NCBI Taxonomy" id="184061"/>
    <lineage>
        <taxon>Eukaryota</taxon>
        <taxon>Fungi</taxon>
        <taxon>Dikarya</taxon>
        <taxon>Ascomycota</taxon>
        <taxon>Pezizomycotina</taxon>
        <taxon>Lecanoromycetes</taxon>
        <taxon>OSLEUM clade</taxon>
        <taxon>Lecanoromycetidae</taxon>
        <taxon>Lecanorales</taxon>
        <taxon>Lecanorineae</taxon>
        <taxon>Cladoniaceae</taxon>
        <taxon>Cladonia</taxon>
    </lineage>
</organism>
<dbReference type="AlphaFoldDB" id="A0AA39QVS0"/>
<evidence type="ECO:0000313" key="3">
    <source>
        <dbReference type="EMBL" id="KAK0508613.1"/>
    </source>
</evidence>
<keyword evidence="2" id="KW-0732">Signal</keyword>
<evidence type="ECO:0000256" key="2">
    <source>
        <dbReference type="SAM" id="SignalP"/>
    </source>
</evidence>
<accession>A0AA39QVS0</accession>
<keyword evidence="4" id="KW-1185">Reference proteome</keyword>
<feature type="chain" id="PRO_5041312538" evidence="2">
    <location>
        <begin position="20"/>
        <end position="169"/>
    </location>
</feature>
<sequence length="169" mass="17400">MRANILILVLASIVLAAYGHSTKTHKTSSTTATTATSCTPRSIAACPTPFDPCCAYICDEAQVPFAVCQPTNQTVLAVCSQCPSPATSSSTKTTSTSSHTITTAPTSTSLSTSTCTGRLLSTAGCPAPYDPCCAWVCEEAQVPYDVCSQTDGTGEFATCSQCPSPAPRP</sequence>
<protein>
    <submittedName>
        <fullName evidence="3">Uncharacterized protein</fullName>
    </submittedName>
</protein>
<gene>
    <name evidence="3" type="ORF">JMJ35_008889</name>
</gene>
<feature type="region of interest" description="Disordered" evidence="1">
    <location>
        <begin position="88"/>
        <end position="114"/>
    </location>
</feature>
<dbReference type="Proteomes" id="UP001166286">
    <property type="component" value="Unassembled WGS sequence"/>
</dbReference>
<proteinExistence type="predicted"/>
<reference evidence="3" key="1">
    <citation type="submission" date="2023-03" db="EMBL/GenBank/DDBJ databases">
        <title>Complete genome of Cladonia borealis.</title>
        <authorList>
            <person name="Park H."/>
        </authorList>
    </citation>
    <scope>NUCLEOTIDE SEQUENCE</scope>
    <source>
        <strain evidence="3">ANT050790</strain>
    </source>
</reference>
<evidence type="ECO:0000313" key="4">
    <source>
        <dbReference type="Proteomes" id="UP001166286"/>
    </source>
</evidence>